<sequence>MSAVDAVFVERLATGRQKPINESRRFALLALGAFCCTCNSFSYAFNLISSELQTRYNLNQRDLSTISTVGLVVSYFVLPYAFVYDHFGPLPILSLATLFFPLGTLLLALTFRGIIVGSVVRLSVFNTIMNLGCILFDLGSVMTVITFFPINRGPVVAIMKTFSGLGAAIMGCIQLAFFNGMPDHFFYFLMALSFVVGMFACVFLRLPSYHLTGYEENHLSVEEKERRLARRAVYLRQKPPIIRFVIGLTFVIIFIIFLPLQSALVAYQGLGQSYRIAFAIVVIVLMALYPMMALPVRFLDRRKTEVDRITEPGNEPEGESSDQVDVVKPDDVVETDVDYIAPQYQGSFLRNLLTLRLWALLWSFFAVVGADFVIILNARFILAALSGEAVGNELATLLTVLNGVGSAVGRILMSVFEVWSQKRKAEDRIPITVSLFVPTIMVIVSMVLFLVLPKSALPLPYAIAALGNGFCAAVTVLVTRTIFARDPAKHYNFCFVGTALSVIFLNRLLYGEWYTRKAQEYGVTVCLQKSCVLMPLLFLLGLACSAFLTNAYVHFEYRRFCQRTLEERQRVREAAVRNESLPETMMEDMPNDGMNPQN</sequence>
<feature type="transmembrane region" description="Helical" evidence="5">
    <location>
        <begin position="431"/>
        <end position="452"/>
    </location>
</feature>
<dbReference type="GO" id="GO:0016020">
    <property type="term" value="C:membrane"/>
    <property type="evidence" value="ECO:0007669"/>
    <property type="project" value="UniProtKB-SubCell"/>
</dbReference>
<feature type="transmembrane region" description="Helical" evidence="5">
    <location>
        <begin position="162"/>
        <end position="179"/>
    </location>
</feature>
<evidence type="ECO:0000256" key="3">
    <source>
        <dbReference type="ARBA" id="ARBA00022989"/>
    </source>
</evidence>
<proteinExistence type="predicted"/>
<dbReference type="OrthoDB" id="251148at2759"/>
<dbReference type="AlphaFoldDB" id="A0A1X0NV19"/>
<feature type="transmembrane region" description="Helical" evidence="5">
    <location>
        <begin position="127"/>
        <end position="150"/>
    </location>
</feature>
<feature type="transmembrane region" description="Helical" evidence="5">
    <location>
        <begin position="491"/>
        <end position="510"/>
    </location>
</feature>
<keyword evidence="7" id="KW-1185">Reference proteome</keyword>
<evidence type="ECO:0000256" key="4">
    <source>
        <dbReference type="ARBA" id="ARBA00023136"/>
    </source>
</evidence>
<evidence type="ECO:0000256" key="5">
    <source>
        <dbReference type="SAM" id="Phobius"/>
    </source>
</evidence>
<feature type="transmembrane region" description="Helical" evidence="5">
    <location>
        <begin position="394"/>
        <end position="419"/>
    </location>
</feature>
<feature type="transmembrane region" description="Helical" evidence="5">
    <location>
        <begin position="26"/>
        <end position="45"/>
    </location>
</feature>
<feature type="transmembrane region" description="Helical" evidence="5">
    <location>
        <begin position="357"/>
        <end position="382"/>
    </location>
</feature>
<keyword evidence="2 5" id="KW-0812">Transmembrane</keyword>
<evidence type="ECO:0000256" key="1">
    <source>
        <dbReference type="ARBA" id="ARBA00004141"/>
    </source>
</evidence>
<evidence type="ECO:0000256" key="2">
    <source>
        <dbReference type="ARBA" id="ARBA00022692"/>
    </source>
</evidence>
<dbReference type="STRING" id="67003.A0A1X0NV19"/>
<comment type="caution">
    <text evidence="6">The sequence shown here is derived from an EMBL/GenBank/DDBJ whole genome shotgun (WGS) entry which is preliminary data.</text>
</comment>
<dbReference type="GeneID" id="39985836"/>
<feature type="transmembrane region" description="Helical" evidence="5">
    <location>
        <begin position="276"/>
        <end position="299"/>
    </location>
</feature>
<dbReference type="Gene3D" id="1.20.1250.20">
    <property type="entry name" value="MFS general substrate transporter like domains"/>
    <property type="match status" value="1"/>
</dbReference>
<evidence type="ECO:0000313" key="6">
    <source>
        <dbReference type="EMBL" id="ORC88546.1"/>
    </source>
</evidence>
<keyword evidence="3 5" id="KW-1133">Transmembrane helix</keyword>
<dbReference type="RefSeq" id="XP_028882612.1">
    <property type="nucleotide sequence ID" value="XM_029026056.1"/>
</dbReference>
<keyword evidence="4 5" id="KW-0472">Membrane</keyword>
<feature type="transmembrane region" description="Helical" evidence="5">
    <location>
        <begin position="65"/>
        <end position="83"/>
    </location>
</feature>
<feature type="transmembrane region" description="Helical" evidence="5">
    <location>
        <begin position="532"/>
        <end position="553"/>
    </location>
</feature>
<name>A0A1X0NV19_9TRYP</name>
<evidence type="ECO:0000313" key="7">
    <source>
        <dbReference type="Proteomes" id="UP000192257"/>
    </source>
</evidence>
<dbReference type="SUPFAM" id="SSF103473">
    <property type="entry name" value="MFS general substrate transporter"/>
    <property type="match status" value="2"/>
</dbReference>
<feature type="transmembrane region" description="Helical" evidence="5">
    <location>
        <begin position="185"/>
        <end position="204"/>
    </location>
</feature>
<organism evidence="6 7">
    <name type="scientific">Trypanosoma theileri</name>
    <dbReference type="NCBI Taxonomy" id="67003"/>
    <lineage>
        <taxon>Eukaryota</taxon>
        <taxon>Discoba</taxon>
        <taxon>Euglenozoa</taxon>
        <taxon>Kinetoplastea</taxon>
        <taxon>Metakinetoplastina</taxon>
        <taxon>Trypanosomatida</taxon>
        <taxon>Trypanosomatidae</taxon>
        <taxon>Trypanosoma</taxon>
    </lineage>
</organism>
<comment type="subcellular location">
    <subcellularLocation>
        <location evidence="1">Membrane</location>
        <topology evidence="1">Multi-pass membrane protein</topology>
    </subcellularLocation>
</comment>
<dbReference type="PANTHER" id="PTHR21576:SF157">
    <property type="entry name" value="NODULIN-LIKE DOMAIN-CONTAINING PROTEIN"/>
    <property type="match status" value="1"/>
</dbReference>
<dbReference type="InterPro" id="IPR036259">
    <property type="entry name" value="MFS_trans_sf"/>
</dbReference>
<dbReference type="VEuPathDB" id="TriTrypDB:TM35_000161840"/>
<dbReference type="PANTHER" id="PTHR21576">
    <property type="entry name" value="UNCHARACTERIZED NODULIN-LIKE PROTEIN"/>
    <property type="match status" value="1"/>
</dbReference>
<feature type="transmembrane region" description="Helical" evidence="5">
    <location>
        <begin position="458"/>
        <end position="479"/>
    </location>
</feature>
<reference evidence="6 7" key="1">
    <citation type="submission" date="2017-03" db="EMBL/GenBank/DDBJ databases">
        <title>An alternative strategy for trypanosome survival in the mammalian bloodstream revealed through genome and transcriptome analysis of the ubiquitous bovine parasite Trypanosoma (Megatrypanum) theileri.</title>
        <authorList>
            <person name="Kelly S."/>
            <person name="Ivens A."/>
            <person name="Mott A."/>
            <person name="O'Neill E."/>
            <person name="Emms D."/>
            <person name="Macleod O."/>
            <person name="Voorheis P."/>
            <person name="Matthews J."/>
            <person name="Matthews K."/>
            <person name="Carrington M."/>
        </authorList>
    </citation>
    <scope>NUCLEOTIDE SEQUENCE [LARGE SCALE GENOMIC DNA]</scope>
    <source>
        <strain evidence="6">Edinburgh</strain>
    </source>
</reference>
<gene>
    <name evidence="6" type="ORF">TM35_000161840</name>
</gene>
<protein>
    <submittedName>
        <fullName evidence="6">Uncharacterized protein</fullName>
    </submittedName>
</protein>
<feature type="transmembrane region" description="Helical" evidence="5">
    <location>
        <begin position="95"/>
        <end position="115"/>
    </location>
</feature>
<accession>A0A1X0NV19</accession>
<dbReference type="EMBL" id="NBCO01000016">
    <property type="protein sequence ID" value="ORC88546.1"/>
    <property type="molecule type" value="Genomic_DNA"/>
</dbReference>
<dbReference type="Proteomes" id="UP000192257">
    <property type="component" value="Unassembled WGS sequence"/>
</dbReference>
<dbReference type="InterPro" id="IPR011701">
    <property type="entry name" value="MFS"/>
</dbReference>
<dbReference type="GO" id="GO:0022857">
    <property type="term" value="F:transmembrane transporter activity"/>
    <property type="evidence" value="ECO:0007669"/>
    <property type="project" value="InterPro"/>
</dbReference>
<feature type="transmembrane region" description="Helical" evidence="5">
    <location>
        <begin position="241"/>
        <end position="264"/>
    </location>
</feature>
<dbReference type="Pfam" id="PF07690">
    <property type="entry name" value="MFS_1"/>
    <property type="match status" value="1"/>
</dbReference>